<organism evidence="2 3">
    <name type="scientific">Quercus lobata</name>
    <name type="common">Valley oak</name>
    <dbReference type="NCBI Taxonomy" id="97700"/>
    <lineage>
        <taxon>Eukaryota</taxon>
        <taxon>Viridiplantae</taxon>
        <taxon>Streptophyta</taxon>
        <taxon>Embryophyta</taxon>
        <taxon>Tracheophyta</taxon>
        <taxon>Spermatophyta</taxon>
        <taxon>Magnoliopsida</taxon>
        <taxon>eudicotyledons</taxon>
        <taxon>Gunneridae</taxon>
        <taxon>Pentapetalae</taxon>
        <taxon>rosids</taxon>
        <taxon>fabids</taxon>
        <taxon>Fagales</taxon>
        <taxon>Fagaceae</taxon>
        <taxon>Quercus</taxon>
    </lineage>
</organism>
<evidence type="ECO:0000313" key="2">
    <source>
        <dbReference type="EnsemblPlants" id="QL08p063983:mrna"/>
    </source>
</evidence>
<dbReference type="EMBL" id="LRBV02000008">
    <property type="status" value="NOT_ANNOTATED_CDS"/>
    <property type="molecule type" value="Genomic_DNA"/>
</dbReference>
<dbReference type="AlphaFoldDB" id="A0A7N2MFT9"/>
<dbReference type="Proteomes" id="UP000594261">
    <property type="component" value="Chromosome 8"/>
</dbReference>
<dbReference type="InterPro" id="IPR002156">
    <property type="entry name" value="RNaseH_domain"/>
</dbReference>
<keyword evidence="3" id="KW-1185">Reference proteome</keyword>
<dbReference type="Pfam" id="PF13456">
    <property type="entry name" value="RVT_3"/>
    <property type="match status" value="1"/>
</dbReference>
<proteinExistence type="predicted"/>
<dbReference type="GO" id="GO:0003676">
    <property type="term" value="F:nucleic acid binding"/>
    <property type="evidence" value="ECO:0007669"/>
    <property type="project" value="InterPro"/>
</dbReference>
<accession>A0A7N2MFT9</accession>
<protein>
    <recommendedName>
        <fullName evidence="1">RNase H type-1 domain-containing protein</fullName>
    </recommendedName>
</protein>
<reference evidence="2 3" key="1">
    <citation type="journal article" date="2016" name="G3 (Bethesda)">
        <title>First Draft Assembly and Annotation of the Genome of a California Endemic Oak Quercus lobata Nee (Fagaceae).</title>
        <authorList>
            <person name="Sork V.L."/>
            <person name="Fitz-Gibbon S.T."/>
            <person name="Puiu D."/>
            <person name="Crepeau M."/>
            <person name="Gugger P.F."/>
            <person name="Sherman R."/>
            <person name="Stevens K."/>
            <person name="Langley C.H."/>
            <person name="Pellegrini M."/>
            <person name="Salzberg S.L."/>
        </authorList>
    </citation>
    <scope>NUCLEOTIDE SEQUENCE [LARGE SCALE GENOMIC DNA]</scope>
    <source>
        <strain evidence="2 3">cv. SW786</strain>
    </source>
</reference>
<dbReference type="Gramene" id="QL08p063983:mrna">
    <property type="protein sequence ID" value="QL08p063983:mrna"/>
    <property type="gene ID" value="QL08p063983"/>
</dbReference>
<dbReference type="InParanoid" id="A0A7N2MFT9"/>
<dbReference type="EnsemblPlants" id="QL08p063983:mrna">
    <property type="protein sequence ID" value="QL08p063983:mrna"/>
    <property type="gene ID" value="QL08p063983"/>
</dbReference>
<feature type="domain" description="RNase H type-1" evidence="1">
    <location>
        <begin position="61"/>
        <end position="139"/>
    </location>
</feature>
<dbReference type="GO" id="GO:0004523">
    <property type="term" value="F:RNA-DNA hybrid ribonuclease activity"/>
    <property type="evidence" value="ECO:0007669"/>
    <property type="project" value="InterPro"/>
</dbReference>
<sequence>MAISWNIWNNSNVIRQGEKLKTVATLIIEATRVAVDYQSVQDYPIPAANLLPTRWTPSITGQVVRALSQQIYAPLGSLEVDAKAMEAAVIFARDIGIQDVIFEGNSLQVCSAMNGCSLTPDVDANVLECIFLHLQFFRSFLFFSH</sequence>
<name>A0A7N2MFT9_QUELO</name>
<reference evidence="2" key="2">
    <citation type="submission" date="2021-01" db="UniProtKB">
        <authorList>
            <consortium name="EnsemblPlants"/>
        </authorList>
    </citation>
    <scope>IDENTIFICATION</scope>
</reference>
<evidence type="ECO:0000259" key="1">
    <source>
        <dbReference type="Pfam" id="PF13456"/>
    </source>
</evidence>
<evidence type="ECO:0000313" key="3">
    <source>
        <dbReference type="Proteomes" id="UP000594261"/>
    </source>
</evidence>